<reference evidence="2 3" key="1">
    <citation type="submission" date="2014-04" db="EMBL/GenBank/DDBJ databases">
        <authorList>
            <consortium name="DOE Joint Genome Institute"/>
            <person name="Kuo A."/>
            <person name="Kohler A."/>
            <person name="Costa M.D."/>
            <person name="Nagy L.G."/>
            <person name="Floudas D."/>
            <person name="Copeland A."/>
            <person name="Barry K.W."/>
            <person name="Cichocki N."/>
            <person name="Veneault-Fourrey C."/>
            <person name="LaButti K."/>
            <person name="Lindquist E.A."/>
            <person name="Lipzen A."/>
            <person name="Lundell T."/>
            <person name="Morin E."/>
            <person name="Murat C."/>
            <person name="Sun H."/>
            <person name="Tunlid A."/>
            <person name="Henrissat B."/>
            <person name="Grigoriev I.V."/>
            <person name="Hibbett D.S."/>
            <person name="Martin F."/>
            <person name="Nordberg H.P."/>
            <person name="Cantor M.N."/>
            <person name="Hua S.X."/>
        </authorList>
    </citation>
    <scope>NUCLEOTIDE SEQUENCE [LARGE SCALE GENOMIC DNA]</scope>
    <source>
        <strain evidence="2 3">441</strain>
    </source>
</reference>
<dbReference type="HOGENOM" id="CLU_069664_1_1_1"/>
<dbReference type="OrthoDB" id="2671972at2759"/>
<feature type="non-terminal residue" evidence="2">
    <location>
        <position position="1"/>
    </location>
</feature>
<name>A0A0C9Z1V3_9AGAM</name>
<accession>A0A0C9Z1V3</accession>
<evidence type="ECO:0000313" key="3">
    <source>
        <dbReference type="Proteomes" id="UP000054018"/>
    </source>
</evidence>
<dbReference type="Proteomes" id="UP000054018">
    <property type="component" value="Unassembled WGS sequence"/>
</dbReference>
<evidence type="ECO:0000313" key="2">
    <source>
        <dbReference type="EMBL" id="KIK20254.1"/>
    </source>
</evidence>
<sequence>DWDKYLESPEGQMSKQGTMSYLEDKDSNPPSCETAKVIQKLLCGGWVELVHWELTPPSWGRLSATSHQFIHELMESTYPHFKFTNNGWKLDYLASNTYPAWQKGKLDDNSRWKQKKGKGLKVEEDDDNDDEDNSSDEISMKCKVLALKLEESGPGKWFKGT</sequence>
<organism evidence="2 3">
    <name type="scientific">Pisolithus microcarpus 441</name>
    <dbReference type="NCBI Taxonomy" id="765257"/>
    <lineage>
        <taxon>Eukaryota</taxon>
        <taxon>Fungi</taxon>
        <taxon>Dikarya</taxon>
        <taxon>Basidiomycota</taxon>
        <taxon>Agaricomycotina</taxon>
        <taxon>Agaricomycetes</taxon>
        <taxon>Agaricomycetidae</taxon>
        <taxon>Boletales</taxon>
        <taxon>Sclerodermatineae</taxon>
        <taxon>Pisolithaceae</taxon>
        <taxon>Pisolithus</taxon>
    </lineage>
</organism>
<feature type="region of interest" description="Disordered" evidence="1">
    <location>
        <begin position="1"/>
        <end position="27"/>
    </location>
</feature>
<feature type="compositionally biased region" description="Acidic residues" evidence="1">
    <location>
        <begin position="123"/>
        <end position="135"/>
    </location>
</feature>
<reference evidence="3" key="2">
    <citation type="submission" date="2015-01" db="EMBL/GenBank/DDBJ databases">
        <title>Evolutionary Origins and Diversification of the Mycorrhizal Mutualists.</title>
        <authorList>
            <consortium name="DOE Joint Genome Institute"/>
            <consortium name="Mycorrhizal Genomics Consortium"/>
            <person name="Kohler A."/>
            <person name="Kuo A."/>
            <person name="Nagy L.G."/>
            <person name="Floudas D."/>
            <person name="Copeland A."/>
            <person name="Barry K.W."/>
            <person name="Cichocki N."/>
            <person name="Veneault-Fourrey C."/>
            <person name="LaButti K."/>
            <person name="Lindquist E.A."/>
            <person name="Lipzen A."/>
            <person name="Lundell T."/>
            <person name="Morin E."/>
            <person name="Murat C."/>
            <person name="Riley R."/>
            <person name="Ohm R."/>
            <person name="Sun H."/>
            <person name="Tunlid A."/>
            <person name="Henrissat B."/>
            <person name="Grigoriev I.V."/>
            <person name="Hibbett D.S."/>
            <person name="Martin F."/>
        </authorList>
    </citation>
    <scope>NUCLEOTIDE SEQUENCE [LARGE SCALE GENOMIC DNA]</scope>
    <source>
        <strain evidence="3">441</strain>
    </source>
</reference>
<dbReference type="AlphaFoldDB" id="A0A0C9Z1V3"/>
<keyword evidence="3" id="KW-1185">Reference proteome</keyword>
<gene>
    <name evidence="2" type="ORF">PISMIDRAFT_106121</name>
</gene>
<dbReference type="STRING" id="765257.A0A0C9Z1V3"/>
<feature type="region of interest" description="Disordered" evidence="1">
    <location>
        <begin position="102"/>
        <end position="136"/>
    </location>
</feature>
<dbReference type="EMBL" id="KN833769">
    <property type="protein sequence ID" value="KIK20254.1"/>
    <property type="molecule type" value="Genomic_DNA"/>
</dbReference>
<proteinExistence type="predicted"/>
<evidence type="ECO:0000256" key="1">
    <source>
        <dbReference type="SAM" id="MobiDB-lite"/>
    </source>
</evidence>
<protein>
    <submittedName>
        <fullName evidence="2">Unplaced genomic scaffold scaffold_85, whole genome shotgun sequence</fullName>
    </submittedName>
</protein>